<reference evidence="2 3" key="1">
    <citation type="submission" date="2018-09" db="EMBL/GenBank/DDBJ databases">
        <title>Genomic investigation of the strawberry pathogen Phytophthora fragariae indicates pathogenicity is determined by transcriptional variation in three key races.</title>
        <authorList>
            <person name="Adams T.M."/>
            <person name="Armitage A.D."/>
            <person name="Sobczyk M.K."/>
            <person name="Bates H.J."/>
            <person name="Dunwell J.M."/>
            <person name="Nellist C.F."/>
            <person name="Harrison R.J."/>
        </authorList>
    </citation>
    <scope>NUCLEOTIDE SEQUENCE [LARGE SCALE GENOMIC DNA]</scope>
    <source>
        <strain evidence="2 3">SCRP324</strain>
    </source>
</reference>
<evidence type="ECO:0000313" key="3">
    <source>
        <dbReference type="Proteomes" id="UP000435112"/>
    </source>
</evidence>
<keyword evidence="1" id="KW-1133">Transmembrane helix</keyword>
<dbReference type="OrthoDB" id="1654420at2759"/>
<accession>A0A6A3K4W1</accession>
<keyword evidence="1" id="KW-0812">Transmembrane</keyword>
<dbReference type="Proteomes" id="UP000435112">
    <property type="component" value="Unassembled WGS sequence"/>
</dbReference>
<dbReference type="AlphaFoldDB" id="A0A6A3K4W1"/>
<evidence type="ECO:0000256" key="1">
    <source>
        <dbReference type="SAM" id="Phobius"/>
    </source>
</evidence>
<sequence>MPSDLRATCRPIARRPTCALVLGAQDKATLLARLPAGCSTQCSRSNVAGTSDELASAGMENAPDIICGVVYDAAISTTLAQRRRWELGRTIGRRVVTRSHGSPPGYMDTPCTTGQQCPNQICDLATTRCARYQVIAVSGGQDEQDSSGADQESQYASTQRGLLPVHAAFAYNLLVKRQRTSSDQVLAALRTPFAEPSLRHLSPLDARCRSLKTSDLHYDRKLGPVADNDKADPSFHTTRFCRTRPDSAEERWGLCTACGRTRELWWCTVTLCMKWFGGAGVMQMLQMRSALAAQEEQICVTCMSVWKHPAQGTLRVRLCVLRHVKPARVKLECQRKDKVDGKTLRRRQRVYFVFSCMNAAILRTTCFGSVWKLSSTERSFSADASYPCGGWMDMECVVRPQRVAWTCQQQPPRSPSSEFTKFGPGREQASLFGKLVTGAAEAQARLTSASVGAVEELIHPNLKILALRVNKLEKDGIKEVGDDTGYLKNTTGPNPEKLKKLDVVEKKADPAVLRYEVQLLAPSGDLVGPSYVRVVMLYEEVETIPLFGSALLQFEHSAAYSPQQSEDTFRKYFAGGVVYFLLTVLLAAGVAVYSGWTKSFFEGLITILGVCFSTIAPLYEHIREKRIQDSSFGRDVLTSLLSEHLSCFSVRPVGWVDVAILRTSVACAVVMGMTVYLHHVYPSVHGILRYDTTFTGAALDLVLARKLHDCGLWRFVSAHSLRLLIDIVGASFSAYFTAMPLALVGDQFYICYEVKEEKGSSKQHGR</sequence>
<dbReference type="Gene3D" id="1.20.1530.20">
    <property type="match status" value="1"/>
</dbReference>
<name>A0A6A3K4W1_9STRA</name>
<dbReference type="InterPro" id="IPR038770">
    <property type="entry name" value="Na+/solute_symporter_sf"/>
</dbReference>
<evidence type="ECO:0000313" key="2">
    <source>
        <dbReference type="EMBL" id="KAE9000608.1"/>
    </source>
</evidence>
<organism evidence="2 3">
    <name type="scientific">Phytophthora rubi</name>
    <dbReference type="NCBI Taxonomy" id="129364"/>
    <lineage>
        <taxon>Eukaryota</taxon>
        <taxon>Sar</taxon>
        <taxon>Stramenopiles</taxon>
        <taxon>Oomycota</taxon>
        <taxon>Peronosporomycetes</taxon>
        <taxon>Peronosporales</taxon>
        <taxon>Peronosporaceae</taxon>
        <taxon>Phytophthora</taxon>
    </lineage>
</organism>
<feature type="transmembrane region" description="Helical" evidence="1">
    <location>
        <begin position="600"/>
        <end position="619"/>
    </location>
</feature>
<proteinExistence type="predicted"/>
<gene>
    <name evidence="2" type="ORF">PR002_g18140</name>
</gene>
<feature type="transmembrane region" description="Helical" evidence="1">
    <location>
        <begin position="572"/>
        <end position="594"/>
    </location>
</feature>
<keyword evidence="1" id="KW-0472">Membrane</keyword>
<protein>
    <submittedName>
        <fullName evidence="2">Uncharacterized protein</fullName>
    </submittedName>
</protein>
<dbReference type="EMBL" id="QXFU01001523">
    <property type="protein sequence ID" value="KAE9000608.1"/>
    <property type="molecule type" value="Genomic_DNA"/>
</dbReference>
<comment type="caution">
    <text evidence="2">The sequence shown here is derived from an EMBL/GenBank/DDBJ whole genome shotgun (WGS) entry which is preliminary data.</text>
</comment>